<evidence type="ECO:0000256" key="1">
    <source>
        <dbReference type="ARBA" id="ARBA00004651"/>
    </source>
</evidence>
<dbReference type="InterPro" id="IPR050549">
    <property type="entry name" value="MFS_Trehalose_Transporter"/>
</dbReference>
<reference evidence="11 12" key="1">
    <citation type="submission" date="2024-05" db="EMBL/GenBank/DDBJ databases">
        <title>Genetic variation in Jamaican populations of the coffee berry borer (Hypothenemus hampei).</title>
        <authorList>
            <person name="Errbii M."/>
            <person name="Myrie A."/>
        </authorList>
    </citation>
    <scope>NUCLEOTIDE SEQUENCE [LARGE SCALE GENOMIC DNA]</scope>
    <source>
        <strain evidence="11">JA-Hopewell-2020-01-JO</strain>
        <tissue evidence="11">Whole body</tissue>
    </source>
</reference>
<keyword evidence="5 9" id="KW-0812">Transmembrane</keyword>
<feature type="transmembrane region" description="Helical" evidence="9">
    <location>
        <begin position="324"/>
        <end position="343"/>
    </location>
</feature>
<dbReference type="InterPro" id="IPR005829">
    <property type="entry name" value="Sugar_transporter_CS"/>
</dbReference>
<dbReference type="PROSITE" id="PS00216">
    <property type="entry name" value="SUGAR_TRANSPORT_1"/>
    <property type="match status" value="1"/>
</dbReference>
<dbReference type="InterPro" id="IPR005828">
    <property type="entry name" value="MFS_sugar_transport-like"/>
</dbReference>
<dbReference type="AlphaFoldDB" id="A0ABD1FDX4"/>
<feature type="transmembrane region" description="Helical" evidence="9">
    <location>
        <begin position="425"/>
        <end position="443"/>
    </location>
</feature>
<dbReference type="FunFam" id="1.20.1250.20:FF:000218">
    <property type="entry name" value="facilitated trehalose transporter Tret1"/>
    <property type="match status" value="1"/>
</dbReference>
<dbReference type="InterPro" id="IPR003663">
    <property type="entry name" value="Sugar/inositol_transpt"/>
</dbReference>
<comment type="subcellular location">
    <subcellularLocation>
        <location evidence="1">Cell membrane</location>
        <topology evidence="1">Multi-pass membrane protein</topology>
    </subcellularLocation>
</comment>
<dbReference type="PANTHER" id="PTHR48021:SF46">
    <property type="entry name" value="MAJOR FACILITATOR SUPERFAMILY (MFS) PROFILE DOMAIN-CONTAINING PROTEIN"/>
    <property type="match status" value="1"/>
</dbReference>
<evidence type="ECO:0000313" key="12">
    <source>
        <dbReference type="Proteomes" id="UP001566132"/>
    </source>
</evidence>
<dbReference type="Gene3D" id="1.20.1250.20">
    <property type="entry name" value="MFS general substrate transporter like domains"/>
    <property type="match status" value="1"/>
</dbReference>
<feature type="transmembrane region" description="Helical" evidence="9">
    <location>
        <begin position="174"/>
        <end position="191"/>
    </location>
</feature>
<keyword evidence="3" id="KW-1003">Cell membrane</keyword>
<keyword evidence="7 9" id="KW-0472">Membrane</keyword>
<dbReference type="SUPFAM" id="SSF103473">
    <property type="entry name" value="MFS general substrate transporter"/>
    <property type="match status" value="1"/>
</dbReference>
<evidence type="ECO:0000256" key="2">
    <source>
        <dbReference type="ARBA" id="ARBA00022448"/>
    </source>
</evidence>
<proteinExistence type="predicted"/>
<gene>
    <name evidence="11" type="ORF">ABEB36_001230</name>
</gene>
<feature type="transmembrane region" description="Helical" evidence="9">
    <location>
        <begin position="58"/>
        <end position="76"/>
    </location>
</feature>
<organism evidence="11 12">
    <name type="scientific">Hypothenemus hampei</name>
    <name type="common">Coffee berry borer</name>
    <dbReference type="NCBI Taxonomy" id="57062"/>
    <lineage>
        <taxon>Eukaryota</taxon>
        <taxon>Metazoa</taxon>
        <taxon>Ecdysozoa</taxon>
        <taxon>Arthropoda</taxon>
        <taxon>Hexapoda</taxon>
        <taxon>Insecta</taxon>
        <taxon>Pterygota</taxon>
        <taxon>Neoptera</taxon>
        <taxon>Endopterygota</taxon>
        <taxon>Coleoptera</taxon>
        <taxon>Polyphaga</taxon>
        <taxon>Cucujiformia</taxon>
        <taxon>Curculionidae</taxon>
        <taxon>Scolytinae</taxon>
        <taxon>Hypothenemus</taxon>
    </lineage>
</organism>
<evidence type="ECO:0000256" key="9">
    <source>
        <dbReference type="SAM" id="Phobius"/>
    </source>
</evidence>
<feature type="transmembrane region" description="Helical" evidence="9">
    <location>
        <begin position="297"/>
        <end position="317"/>
    </location>
</feature>
<evidence type="ECO:0000256" key="6">
    <source>
        <dbReference type="ARBA" id="ARBA00022989"/>
    </source>
</evidence>
<dbReference type="PRINTS" id="PR00171">
    <property type="entry name" value="SUGRTRNSPORT"/>
</dbReference>
<dbReference type="InterPro" id="IPR020846">
    <property type="entry name" value="MFS_dom"/>
</dbReference>
<dbReference type="PANTHER" id="PTHR48021">
    <property type="match status" value="1"/>
</dbReference>
<feature type="transmembrane region" description="Helical" evidence="9">
    <location>
        <begin position="355"/>
        <end position="380"/>
    </location>
</feature>
<evidence type="ECO:0000259" key="10">
    <source>
        <dbReference type="PROSITE" id="PS50850"/>
    </source>
</evidence>
<dbReference type="Pfam" id="PF00083">
    <property type="entry name" value="Sugar_tr"/>
    <property type="match status" value="1"/>
</dbReference>
<feature type="domain" description="Major facilitator superfamily (MFS) profile" evidence="10">
    <location>
        <begin position="19"/>
        <end position="447"/>
    </location>
</feature>
<dbReference type="Proteomes" id="UP001566132">
    <property type="component" value="Unassembled WGS sequence"/>
</dbReference>
<evidence type="ECO:0000256" key="4">
    <source>
        <dbReference type="ARBA" id="ARBA00022597"/>
    </source>
</evidence>
<dbReference type="PROSITE" id="PS50850">
    <property type="entry name" value="MFS"/>
    <property type="match status" value="1"/>
</dbReference>
<dbReference type="PROSITE" id="PS00217">
    <property type="entry name" value="SUGAR_TRANSPORT_2"/>
    <property type="match status" value="1"/>
</dbReference>
<evidence type="ECO:0000256" key="7">
    <source>
        <dbReference type="ARBA" id="ARBA00023136"/>
    </source>
</evidence>
<keyword evidence="2" id="KW-0813">Transport</keyword>
<keyword evidence="4" id="KW-0762">Sugar transport</keyword>
<evidence type="ECO:0000256" key="5">
    <source>
        <dbReference type="ARBA" id="ARBA00022692"/>
    </source>
</evidence>
<feature type="transmembrane region" description="Helical" evidence="9">
    <location>
        <begin position="146"/>
        <end position="168"/>
    </location>
</feature>
<protein>
    <recommendedName>
        <fullName evidence="10">Major facilitator superfamily (MFS) profile domain-containing protein</fullName>
    </recommendedName>
</protein>
<accession>A0ABD1FDX4</accession>
<feature type="transmembrane region" description="Helical" evidence="9">
    <location>
        <begin position="112"/>
        <end position="134"/>
    </location>
</feature>
<evidence type="ECO:0000256" key="8">
    <source>
        <dbReference type="ARBA" id="ARBA00023180"/>
    </source>
</evidence>
<keyword evidence="8" id="KW-0325">Glycoprotein</keyword>
<keyword evidence="6 9" id="KW-1133">Transmembrane helix</keyword>
<dbReference type="GO" id="GO:0005886">
    <property type="term" value="C:plasma membrane"/>
    <property type="evidence" value="ECO:0007669"/>
    <property type="project" value="UniProtKB-SubCell"/>
</dbReference>
<dbReference type="EMBL" id="JBDJPC010000001">
    <property type="protein sequence ID" value="KAL1517467.1"/>
    <property type="molecule type" value="Genomic_DNA"/>
</dbReference>
<sequence>MKFSNFRSVLGRRSCQFLAAITGSLGILASEMHFGWPSPALPVLTNGTYFIHVSSEEASWLAVTIFPGIACGALISNFLADRFGRKKIILATGVPLFVSWLILALARNDILLFLARFLGGVGGGLSFASVPMYLGEIAEPSIRGLLSSLCPVFVVMGILLINVLGIFLSIDLSAFLACVIPLIMFFTFIWMPESPIHLIATNRQEEARKNLIIFRGKEEGEKEYWRLSKDLEESMSDQKGPGGFRDLFKVKSNRKALLIALGLRSIQQMCGSTALTFYCKTIFQETESFISANTATILYFSLQAVLAIFASLVIDVFGRRPMFIFSLTGTTLTLFLMAVYLLLKMHLNMNLSGYTFVPVVCLLSNIAFFSMGVRNVPLLVISEIFHPKIKPVALCFVTIYYGILAIIVTKFYHFTSETVEMSCPIFIFGILSFASLIIYYLYVPETKGKTLEEIQNILKSS</sequence>
<comment type="caution">
    <text evidence="11">The sequence shown here is derived from an EMBL/GenBank/DDBJ whole genome shotgun (WGS) entry which is preliminary data.</text>
</comment>
<name>A0ABD1FDX4_HYPHA</name>
<evidence type="ECO:0000256" key="3">
    <source>
        <dbReference type="ARBA" id="ARBA00022475"/>
    </source>
</evidence>
<evidence type="ECO:0000313" key="11">
    <source>
        <dbReference type="EMBL" id="KAL1517467.1"/>
    </source>
</evidence>
<dbReference type="InterPro" id="IPR036259">
    <property type="entry name" value="MFS_trans_sf"/>
</dbReference>
<feature type="transmembrane region" description="Helical" evidence="9">
    <location>
        <begin position="88"/>
        <end position="106"/>
    </location>
</feature>
<keyword evidence="12" id="KW-1185">Reference proteome</keyword>
<feature type="transmembrane region" description="Helical" evidence="9">
    <location>
        <begin position="392"/>
        <end position="413"/>
    </location>
</feature>